<dbReference type="PANTHER" id="PTHR28055:SF1">
    <property type="entry name" value="ALTERED INHERITANCE OF MITOCHONDRIA PROTEIN 41, MITOCHONDRIAL"/>
    <property type="match status" value="1"/>
</dbReference>
<dbReference type="GO" id="GO:0016884">
    <property type="term" value="F:carbon-nitrogen ligase activity, with glutamine as amido-N-donor"/>
    <property type="evidence" value="ECO:0007669"/>
    <property type="project" value="UniProtKB-UniRule"/>
</dbReference>
<name>A0A4S2MXP9_9PEZI</name>
<dbReference type="Gene3D" id="1.10.1510.10">
    <property type="entry name" value="Uncharacterised protein YqeY/AIM41 PF09424, N-terminal domain"/>
    <property type="match status" value="1"/>
</dbReference>
<dbReference type="InterPro" id="IPR019004">
    <property type="entry name" value="YqeY/Aim41"/>
</dbReference>
<sequence length="106" mass="12222">FRNDLKASMRSKNRARLDVVKAILAQITNASKTPEPVKTDIDILQLINRARKNADESIREAHRAKRPDIVEKEKEAKKIYDEFANQVKRSSEDEMKEVALNTITKM</sequence>
<comment type="similarity">
    <text evidence="1">Belongs to the AIM41 family.</text>
</comment>
<keyword evidence="1" id="KW-0496">Mitochondrion</keyword>
<dbReference type="InterPro" id="IPR042184">
    <property type="entry name" value="YqeY/Aim41_N"/>
</dbReference>
<feature type="non-terminal residue" evidence="2">
    <location>
        <position position="1"/>
    </location>
</feature>
<dbReference type="PANTHER" id="PTHR28055">
    <property type="entry name" value="ALTERED INHERITANCE OF MITOCHONDRIA PROTEIN 41, MITOCHONDRIAL"/>
    <property type="match status" value="1"/>
</dbReference>
<evidence type="ECO:0000313" key="3">
    <source>
        <dbReference type="Proteomes" id="UP000298138"/>
    </source>
</evidence>
<dbReference type="GO" id="GO:0005739">
    <property type="term" value="C:mitochondrion"/>
    <property type="evidence" value="ECO:0007669"/>
    <property type="project" value="UniProtKB-SubCell"/>
</dbReference>
<feature type="non-terminal residue" evidence="2">
    <location>
        <position position="106"/>
    </location>
</feature>
<keyword evidence="3" id="KW-1185">Reference proteome</keyword>
<comment type="subcellular location">
    <subcellularLocation>
        <location evidence="1">Mitochondrion</location>
    </subcellularLocation>
</comment>
<accession>A0A4S2MXP9</accession>
<evidence type="ECO:0000313" key="2">
    <source>
        <dbReference type="EMBL" id="TGZ81492.1"/>
    </source>
</evidence>
<protein>
    <recommendedName>
        <fullName evidence="1">Altered inheritance of mitochondria protein 41</fullName>
    </recommendedName>
</protein>
<dbReference type="STRING" id="341454.A0A4S2MXP9"/>
<dbReference type="SUPFAM" id="SSF89095">
    <property type="entry name" value="GatB/YqeY motif"/>
    <property type="match status" value="1"/>
</dbReference>
<gene>
    <name evidence="1" type="primary">AIM41</name>
    <name evidence="2" type="ORF">EX30DRAFT_292455</name>
</gene>
<proteinExistence type="inferred from homology"/>
<dbReference type="OrthoDB" id="538640at2759"/>
<dbReference type="Proteomes" id="UP000298138">
    <property type="component" value="Unassembled WGS sequence"/>
</dbReference>
<reference evidence="2 3" key="1">
    <citation type="submission" date="2019-04" db="EMBL/GenBank/DDBJ databases">
        <title>Comparative genomics and transcriptomics to analyze fruiting body development in filamentous ascomycetes.</title>
        <authorList>
            <consortium name="DOE Joint Genome Institute"/>
            <person name="Lutkenhaus R."/>
            <person name="Traeger S."/>
            <person name="Breuer J."/>
            <person name="Kuo A."/>
            <person name="Lipzen A."/>
            <person name="Pangilinan J."/>
            <person name="Dilworth D."/>
            <person name="Sandor L."/>
            <person name="Poggeler S."/>
            <person name="Barry K."/>
            <person name="Grigoriev I.V."/>
            <person name="Nowrousian M."/>
        </authorList>
    </citation>
    <scope>NUCLEOTIDE SEQUENCE [LARGE SCALE GENOMIC DNA]</scope>
    <source>
        <strain evidence="2 3">CBS 389.68</strain>
    </source>
</reference>
<dbReference type="InterPro" id="IPR003789">
    <property type="entry name" value="Asn/Gln_tRNA_amidoTrase-B-like"/>
</dbReference>
<evidence type="ECO:0000256" key="1">
    <source>
        <dbReference type="RuleBase" id="RU365099"/>
    </source>
</evidence>
<organism evidence="2 3">
    <name type="scientific">Ascodesmis nigricans</name>
    <dbReference type="NCBI Taxonomy" id="341454"/>
    <lineage>
        <taxon>Eukaryota</taxon>
        <taxon>Fungi</taxon>
        <taxon>Dikarya</taxon>
        <taxon>Ascomycota</taxon>
        <taxon>Pezizomycotina</taxon>
        <taxon>Pezizomycetes</taxon>
        <taxon>Pezizales</taxon>
        <taxon>Ascodesmidaceae</taxon>
        <taxon>Ascodesmis</taxon>
    </lineage>
</organism>
<dbReference type="InParanoid" id="A0A4S2MXP9"/>
<dbReference type="AlphaFoldDB" id="A0A4S2MXP9"/>
<dbReference type="Pfam" id="PF09424">
    <property type="entry name" value="YqeY"/>
    <property type="match status" value="1"/>
</dbReference>
<dbReference type="EMBL" id="ML220119">
    <property type="protein sequence ID" value="TGZ81492.1"/>
    <property type="molecule type" value="Genomic_DNA"/>
</dbReference>